<dbReference type="PANTHER" id="PTHR33116">
    <property type="entry name" value="REVERSE TRANSCRIPTASE ZINC-BINDING DOMAIN-CONTAINING PROTEIN-RELATED-RELATED"/>
    <property type="match status" value="1"/>
</dbReference>
<protein>
    <recommendedName>
        <fullName evidence="3">Reverse transcriptase</fullName>
    </recommendedName>
</protein>
<dbReference type="PANTHER" id="PTHR33116:SF86">
    <property type="entry name" value="REVERSE TRANSCRIPTASE DOMAIN-CONTAINING PROTEIN"/>
    <property type="match status" value="1"/>
</dbReference>
<feature type="chain" id="PRO_5043733074" description="Reverse transcriptase" evidence="1">
    <location>
        <begin position="27"/>
        <end position="207"/>
    </location>
</feature>
<evidence type="ECO:0000256" key="1">
    <source>
        <dbReference type="SAM" id="SignalP"/>
    </source>
</evidence>
<comment type="caution">
    <text evidence="2">The sequence shown here is derived from an EMBL/GenBank/DDBJ whole genome shotgun (WGS) entry which is preliminary data.</text>
</comment>
<reference evidence="2" key="1">
    <citation type="submission" date="2020-06" db="EMBL/GenBank/DDBJ databases">
        <authorList>
            <person name="Li T."/>
            <person name="Hu X."/>
            <person name="Zhang T."/>
            <person name="Song X."/>
            <person name="Zhang H."/>
            <person name="Dai N."/>
            <person name="Sheng W."/>
            <person name="Hou X."/>
            <person name="Wei L."/>
        </authorList>
    </citation>
    <scope>NUCLEOTIDE SEQUENCE</scope>
    <source>
        <strain evidence="2">G02</strain>
        <tissue evidence="2">Leaf</tissue>
    </source>
</reference>
<evidence type="ECO:0000313" key="2">
    <source>
        <dbReference type="EMBL" id="KAL0378476.1"/>
    </source>
</evidence>
<keyword evidence="1" id="KW-0732">Signal</keyword>
<name>A0AAW2RG27_SESRA</name>
<reference evidence="2" key="2">
    <citation type="journal article" date="2024" name="Plant">
        <title>Genomic evolution and insights into agronomic trait innovations of Sesamum species.</title>
        <authorList>
            <person name="Miao H."/>
            <person name="Wang L."/>
            <person name="Qu L."/>
            <person name="Liu H."/>
            <person name="Sun Y."/>
            <person name="Le M."/>
            <person name="Wang Q."/>
            <person name="Wei S."/>
            <person name="Zheng Y."/>
            <person name="Lin W."/>
            <person name="Duan Y."/>
            <person name="Cao H."/>
            <person name="Xiong S."/>
            <person name="Wang X."/>
            <person name="Wei L."/>
            <person name="Li C."/>
            <person name="Ma Q."/>
            <person name="Ju M."/>
            <person name="Zhao R."/>
            <person name="Li G."/>
            <person name="Mu C."/>
            <person name="Tian Q."/>
            <person name="Mei H."/>
            <person name="Zhang T."/>
            <person name="Gao T."/>
            <person name="Zhang H."/>
        </authorList>
    </citation>
    <scope>NUCLEOTIDE SEQUENCE</scope>
    <source>
        <strain evidence="2">G02</strain>
    </source>
</reference>
<dbReference type="EMBL" id="JACGWJ010000013">
    <property type="protein sequence ID" value="KAL0378476.1"/>
    <property type="molecule type" value="Genomic_DNA"/>
</dbReference>
<accession>A0AAW2RG27</accession>
<proteinExistence type="predicted"/>
<evidence type="ECO:0008006" key="3">
    <source>
        <dbReference type="Google" id="ProtNLM"/>
    </source>
</evidence>
<feature type="signal peptide" evidence="1">
    <location>
        <begin position="1"/>
        <end position="26"/>
    </location>
</feature>
<sequence>MLQGIGLQLRMVLDSVLFLIFLGVYASSRPQWDDITKGTESLQQVVDVSMVRDLLQPYVEAEVTKTLFRWRLLNLRGPMSAFIPGRLITDNVLLAFEMNHFLSTKEKGGQGWMALKLDVSKAYDKGRKINFSKSSVVFSKNTKKESCFGTIRRENRLACYLGLPSGVARSKRDFFATIRDKVCARILGWNAKLLSQDGHEVLIKSII</sequence>
<organism evidence="2">
    <name type="scientific">Sesamum radiatum</name>
    <name type="common">Black benniseed</name>
    <dbReference type="NCBI Taxonomy" id="300843"/>
    <lineage>
        <taxon>Eukaryota</taxon>
        <taxon>Viridiplantae</taxon>
        <taxon>Streptophyta</taxon>
        <taxon>Embryophyta</taxon>
        <taxon>Tracheophyta</taxon>
        <taxon>Spermatophyta</taxon>
        <taxon>Magnoliopsida</taxon>
        <taxon>eudicotyledons</taxon>
        <taxon>Gunneridae</taxon>
        <taxon>Pentapetalae</taxon>
        <taxon>asterids</taxon>
        <taxon>lamiids</taxon>
        <taxon>Lamiales</taxon>
        <taxon>Pedaliaceae</taxon>
        <taxon>Sesamum</taxon>
    </lineage>
</organism>
<dbReference type="AlphaFoldDB" id="A0AAW2RG27"/>
<gene>
    <name evidence="2" type="ORF">Sradi_3153100</name>
</gene>